<protein>
    <submittedName>
        <fullName evidence="7">Nitroreductase</fullName>
    </submittedName>
</protein>
<keyword evidence="5" id="KW-0560">Oxidoreductase</keyword>
<feature type="domain" description="Putative nitroreductase TM1586" evidence="6">
    <location>
        <begin position="2"/>
        <end position="216"/>
    </location>
</feature>
<comment type="similarity">
    <text evidence="2">Belongs to the nitroreductase family.</text>
</comment>
<dbReference type="InterPro" id="IPR000415">
    <property type="entry name" value="Nitroreductase-like"/>
</dbReference>
<evidence type="ECO:0000256" key="5">
    <source>
        <dbReference type="ARBA" id="ARBA00023002"/>
    </source>
</evidence>
<organism evidence="7 8">
    <name type="scientific">Mogibacterium kristiansenii</name>
    <dbReference type="NCBI Taxonomy" id="2606708"/>
    <lineage>
        <taxon>Bacteria</taxon>
        <taxon>Bacillati</taxon>
        <taxon>Bacillota</taxon>
        <taxon>Clostridia</taxon>
        <taxon>Peptostreptococcales</taxon>
        <taxon>Anaerovoracaceae</taxon>
        <taxon>Mogibacterium</taxon>
    </lineage>
</organism>
<dbReference type="RefSeq" id="WP_154553904.1">
    <property type="nucleotide sequence ID" value="NZ_JAQXUZ010000018.1"/>
</dbReference>
<dbReference type="GO" id="GO:0016491">
    <property type="term" value="F:oxidoreductase activity"/>
    <property type="evidence" value="ECO:0007669"/>
    <property type="project" value="UniProtKB-KW"/>
</dbReference>
<evidence type="ECO:0000256" key="3">
    <source>
        <dbReference type="ARBA" id="ARBA00022630"/>
    </source>
</evidence>
<keyword evidence="4" id="KW-0288">FMN</keyword>
<dbReference type="EMBL" id="VUNA01000004">
    <property type="protein sequence ID" value="MST70345.1"/>
    <property type="molecule type" value="Genomic_DNA"/>
</dbReference>
<name>A0A6N7XJX0_9FIRM</name>
<dbReference type="Gene3D" id="3.40.109.30">
    <property type="entry name" value="putative nitroreductase (tm1586), domain 2"/>
    <property type="match status" value="1"/>
</dbReference>
<dbReference type="PANTHER" id="PTHR43673">
    <property type="entry name" value="NAD(P)H NITROREDUCTASE YDGI-RELATED"/>
    <property type="match status" value="1"/>
</dbReference>
<evidence type="ECO:0000259" key="6">
    <source>
        <dbReference type="Pfam" id="PF14512"/>
    </source>
</evidence>
<evidence type="ECO:0000313" key="7">
    <source>
        <dbReference type="EMBL" id="MST70345.1"/>
    </source>
</evidence>
<sequence length="228" mass="25460">MNIIEAIQRRHSVRQYLEKEIPEEIVERLLAAMRACNQVGGLHMHLVLHEPEAFSGLRSKAMRFRGVENYIILAGEKDDTLEERCGYYGEKVVLLAQQLGLNTCWVGSTFKKKPECYNLAPGEKVVAAIAIGYGANQGKSRKSKSMCDVSDGTEVSLSVPEWYKNGVLAAMMAPTAMNRQSFYFERFGNVVSVEAGKGPFTKVDLGIVKCHFEIGAGKDNFQWMPEDM</sequence>
<dbReference type="SUPFAM" id="SSF55469">
    <property type="entry name" value="FMN-dependent nitroreductase-like"/>
    <property type="match status" value="1"/>
</dbReference>
<dbReference type="Pfam" id="PF14512">
    <property type="entry name" value="TM1586_NiRdase"/>
    <property type="match status" value="1"/>
</dbReference>
<evidence type="ECO:0000256" key="2">
    <source>
        <dbReference type="ARBA" id="ARBA00007118"/>
    </source>
</evidence>
<gene>
    <name evidence="7" type="ORF">FYJ65_03150</name>
</gene>
<accession>A0A6N7XJX0</accession>
<evidence type="ECO:0000256" key="4">
    <source>
        <dbReference type="ARBA" id="ARBA00022643"/>
    </source>
</evidence>
<dbReference type="PANTHER" id="PTHR43673:SF2">
    <property type="entry name" value="NITROREDUCTASE"/>
    <property type="match status" value="1"/>
</dbReference>
<dbReference type="CDD" id="cd02062">
    <property type="entry name" value="Nitro_FMN_reductase"/>
    <property type="match status" value="1"/>
</dbReference>
<comment type="caution">
    <text evidence="7">The sequence shown here is derived from an EMBL/GenBank/DDBJ whole genome shotgun (WGS) entry which is preliminary data.</text>
</comment>
<dbReference type="Proteomes" id="UP000469424">
    <property type="component" value="Unassembled WGS sequence"/>
</dbReference>
<keyword evidence="8" id="KW-1185">Reference proteome</keyword>
<keyword evidence="3" id="KW-0285">Flavoprotein</keyword>
<comment type="cofactor">
    <cofactor evidence="1">
        <name>FMN</name>
        <dbReference type="ChEBI" id="CHEBI:58210"/>
    </cofactor>
</comment>
<evidence type="ECO:0000313" key="8">
    <source>
        <dbReference type="Proteomes" id="UP000469424"/>
    </source>
</evidence>
<evidence type="ECO:0000256" key="1">
    <source>
        <dbReference type="ARBA" id="ARBA00001917"/>
    </source>
</evidence>
<dbReference type="Gene3D" id="3.40.109.10">
    <property type="entry name" value="NADH Oxidase"/>
    <property type="match status" value="1"/>
</dbReference>
<dbReference type="InterPro" id="IPR029478">
    <property type="entry name" value="TM1586_NiRdase"/>
</dbReference>
<reference evidence="7 8" key="1">
    <citation type="submission" date="2019-08" db="EMBL/GenBank/DDBJ databases">
        <title>In-depth cultivation of the pig gut microbiome towards novel bacterial diversity and tailored functional studies.</title>
        <authorList>
            <person name="Wylensek D."/>
            <person name="Hitch T.C.A."/>
            <person name="Clavel T."/>
        </authorList>
    </citation>
    <scope>NUCLEOTIDE SEQUENCE [LARGE SCALE GENOMIC DNA]</scope>
    <source>
        <strain evidence="7 8">WCA-MUC-591-APC-4B</strain>
    </source>
</reference>
<proteinExistence type="inferred from homology"/>
<dbReference type="AlphaFoldDB" id="A0A6N7XJX0"/>